<comment type="caution">
    <text evidence="1">The sequence shown here is derived from an EMBL/GenBank/DDBJ whole genome shotgun (WGS) entry which is preliminary data.</text>
</comment>
<gene>
    <name evidence="2" type="ORF">C5E16_02675</name>
    <name evidence="1" type="ORF">CMsap09_15985</name>
</gene>
<name>A0A251XY03_9MICO</name>
<sequence>MASEVWIVQHDESPDNTVLGVFATSEEAHAFAEEVTDRFPNGAITARFPIGYRYDAGTGHVEFTPAG</sequence>
<reference evidence="1 3" key="1">
    <citation type="submission" date="2016-08" db="EMBL/GenBank/DDBJ databases">
        <title>Genome sequence of Clavibacter michiganensis spp. strain CASJ009.</title>
        <authorList>
            <person name="Thapa S.P."/>
            <person name="Coaker G."/>
        </authorList>
    </citation>
    <scope>NUCLEOTIDE SEQUENCE [LARGE SCALE GENOMIC DNA]</scope>
    <source>
        <strain evidence="1">CASJ009</strain>
    </source>
</reference>
<evidence type="ECO:0000313" key="1">
    <source>
        <dbReference type="EMBL" id="OUE10444.1"/>
    </source>
</evidence>
<dbReference type="EMBL" id="MDHJ01000001">
    <property type="protein sequence ID" value="OUE10444.1"/>
    <property type="molecule type" value="Genomic_DNA"/>
</dbReference>
<dbReference type="EMBL" id="PSXY01000003">
    <property type="protein sequence ID" value="PPF70502.1"/>
    <property type="molecule type" value="Genomic_DNA"/>
</dbReference>
<dbReference type="RefSeq" id="WP_094116793.1">
    <property type="nucleotide sequence ID" value="NZ_PSXY01000003.1"/>
</dbReference>
<dbReference type="AlphaFoldDB" id="A0A251XY03"/>
<organism evidence="1 3">
    <name type="scientific">Clavibacter michiganensis</name>
    <dbReference type="NCBI Taxonomy" id="28447"/>
    <lineage>
        <taxon>Bacteria</taxon>
        <taxon>Bacillati</taxon>
        <taxon>Actinomycetota</taxon>
        <taxon>Actinomycetes</taxon>
        <taxon>Micrococcales</taxon>
        <taxon>Microbacteriaceae</taxon>
        <taxon>Clavibacter</taxon>
    </lineage>
</organism>
<evidence type="ECO:0000313" key="2">
    <source>
        <dbReference type="EMBL" id="PPF70502.1"/>
    </source>
</evidence>
<protein>
    <submittedName>
        <fullName evidence="1">Uncharacterized protein</fullName>
    </submittedName>
</protein>
<dbReference type="Proteomes" id="UP000195106">
    <property type="component" value="Unassembled WGS sequence"/>
</dbReference>
<evidence type="ECO:0000313" key="3">
    <source>
        <dbReference type="Proteomes" id="UP000195106"/>
    </source>
</evidence>
<evidence type="ECO:0000313" key="4">
    <source>
        <dbReference type="Proteomes" id="UP000239241"/>
    </source>
</evidence>
<dbReference type="Proteomes" id="UP000239241">
    <property type="component" value="Unassembled WGS sequence"/>
</dbReference>
<proteinExistence type="predicted"/>
<reference evidence="2 4" key="2">
    <citation type="submission" date="2018-02" db="EMBL/GenBank/DDBJ databases">
        <title>Bacteriophage NCPPB3778 and a type I-E CRISPR drive the evolution of the US Biological Select Agent, Rathayibacter toxicus.</title>
        <authorList>
            <person name="Davis E.W.II."/>
            <person name="Tabima J.F."/>
            <person name="Weisberg A.J."/>
            <person name="Lopes L.D."/>
            <person name="Wiseman M.S."/>
            <person name="Wiseman M.S."/>
            <person name="Pupko T."/>
            <person name="Belcher M.S."/>
            <person name="Sechler A.J."/>
            <person name="Tancos M.A."/>
            <person name="Schroeder B.K."/>
            <person name="Murray T.D."/>
            <person name="Luster D.G."/>
            <person name="Schneider W.L."/>
            <person name="Rogers E."/>
            <person name="Andreote F.D."/>
            <person name="Grunwald N.J."/>
            <person name="Putnam M.L."/>
            <person name="Chang J.H."/>
        </authorList>
    </citation>
    <scope>NUCLEOTIDE SEQUENCE [LARGE SCALE GENOMIC DNA]</scope>
    <source>
        <strain evidence="2 4">AY1B3</strain>
    </source>
</reference>
<accession>A0A251XY03</accession>